<reference evidence="6 7" key="1">
    <citation type="journal article" date="2015" name="Genome Biol. Evol.">
        <title>The genome of winter moth (Operophtera brumata) provides a genomic perspective on sexual dimorphism and phenology.</title>
        <authorList>
            <person name="Derks M.F."/>
            <person name="Smit S."/>
            <person name="Salis L."/>
            <person name="Schijlen E."/>
            <person name="Bossers A."/>
            <person name="Mateman C."/>
            <person name="Pijl A.S."/>
            <person name="de Ridder D."/>
            <person name="Groenen M.A."/>
            <person name="Visser M.E."/>
            <person name="Megens H.J."/>
        </authorList>
    </citation>
    <scope>NUCLEOTIDE SEQUENCE [LARGE SCALE GENOMIC DNA]</scope>
    <source>
        <strain evidence="6">WM2013NL</strain>
        <tissue evidence="6">Head and thorax</tissue>
    </source>
</reference>
<proteinExistence type="inferred from homology"/>
<sequence>MFAYLSSGDYNFVAVDWSRLIAFPWYVQAVQNTRYMGKRLATFIQFLETAGVPASSVHVIGFSLGAEAAGFAGKRLRARGIMIGRITGLDPAYPGYSLTDSAGHLAKGDAIFVDVLHTNPGVFGFPGAIGDVDFYPNAGSWIQPGCWVICFWNHDENQLSFAADGCSHVRAWRLYAESIQNPRGFPATLCRNWKSATRPCQFQVHGYMGFAARPP</sequence>
<comment type="caution">
    <text evidence="6">The sequence shown here is derived from an EMBL/GenBank/DDBJ whole genome shotgun (WGS) entry which is preliminary data.</text>
</comment>
<dbReference type="SUPFAM" id="SSF53474">
    <property type="entry name" value="alpha/beta-Hydrolases"/>
    <property type="match status" value="1"/>
</dbReference>
<keyword evidence="7" id="KW-1185">Reference proteome</keyword>
<dbReference type="EMBL" id="JTDY01001501">
    <property type="protein sequence ID" value="KOB73714.1"/>
    <property type="molecule type" value="Genomic_DNA"/>
</dbReference>
<dbReference type="GO" id="GO:0016298">
    <property type="term" value="F:lipase activity"/>
    <property type="evidence" value="ECO:0007669"/>
    <property type="project" value="InterPro"/>
</dbReference>
<protein>
    <submittedName>
        <fullName evidence="6">Lipase</fullName>
    </submittedName>
</protein>
<dbReference type="GO" id="GO:0017171">
    <property type="term" value="F:serine hydrolase activity"/>
    <property type="evidence" value="ECO:0007669"/>
    <property type="project" value="TreeGrafter"/>
</dbReference>
<comment type="similarity">
    <text evidence="2 4">Belongs to the AB hydrolase superfamily. Lipase family.</text>
</comment>
<evidence type="ECO:0000259" key="5">
    <source>
        <dbReference type="Pfam" id="PF00151"/>
    </source>
</evidence>
<dbReference type="STRING" id="104452.A0A0L7LEB8"/>
<gene>
    <name evidence="6" type="ORF">OBRU01_10345</name>
</gene>
<dbReference type="GO" id="GO:0016042">
    <property type="term" value="P:lipid catabolic process"/>
    <property type="evidence" value="ECO:0007669"/>
    <property type="project" value="TreeGrafter"/>
</dbReference>
<dbReference type="Proteomes" id="UP000037510">
    <property type="component" value="Unassembled WGS sequence"/>
</dbReference>
<dbReference type="InterPro" id="IPR029058">
    <property type="entry name" value="AB_hydrolase_fold"/>
</dbReference>
<dbReference type="InterPro" id="IPR013818">
    <property type="entry name" value="Lipase"/>
</dbReference>
<dbReference type="PANTHER" id="PTHR11610:SF169">
    <property type="entry name" value="GH15759P-RELATED"/>
    <property type="match status" value="1"/>
</dbReference>
<keyword evidence="3" id="KW-0964">Secreted</keyword>
<comment type="subcellular location">
    <subcellularLocation>
        <location evidence="1">Secreted</location>
    </subcellularLocation>
</comment>
<evidence type="ECO:0000256" key="2">
    <source>
        <dbReference type="ARBA" id="ARBA00010701"/>
    </source>
</evidence>
<dbReference type="PANTHER" id="PTHR11610">
    <property type="entry name" value="LIPASE"/>
    <property type="match status" value="1"/>
</dbReference>
<dbReference type="AlphaFoldDB" id="A0A0L7LEB8"/>
<dbReference type="Pfam" id="PF00151">
    <property type="entry name" value="Lipase"/>
    <property type="match status" value="1"/>
</dbReference>
<evidence type="ECO:0000313" key="7">
    <source>
        <dbReference type="Proteomes" id="UP000037510"/>
    </source>
</evidence>
<dbReference type="GO" id="GO:0005615">
    <property type="term" value="C:extracellular space"/>
    <property type="evidence" value="ECO:0007669"/>
    <property type="project" value="TreeGrafter"/>
</dbReference>
<evidence type="ECO:0000256" key="1">
    <source>
        <dbReference type="ARBA" id="ARBA00004613"/>
    </source>
</evidence>
<feature type="domain" description="Lipase" evidence="5">
    <location>
        <begin position="8"/>
        <end position="212"/>
    </location>
</feature>
<evidence type="ECO:0000256" key="4">
    <source>
        <dbReference type="RuleBase" id="RU004262"/>
    </source>
</evidence>
<name>A0A0L7LEB8_OPEBR</name>
<dbReference type="Gene3D" id="3.40.50.1820">
    <property type="entry name" value="alpha/beta hydrolase"/>
    <property type="match status" value="1"/>
</dbReference>
<evidence type="ECO:0000256" key="3">
    <source>
        <dbReference type="ARBA" id="ARBA00022525"/>
    </source>
</evidence>
<dbReference type="InterPro" id="IPR000734">
    <property type="entry name" value="TAG_lipase"/>
</dbReference>
<evidence type="ECO:0000313" key="6">
    <source>
        <dbReference type="EMBL" id="KOB73714.1"/>
    </source>
</evidence>
<accession>A0A0L7LEB8</accession>
<organism evidence="6 7">
    <name type="scientific">Operophtera brumata</name>
    <name type="common">Winter moth</name>
    <name type="synonym">Phalaena brumata</name>
    <dbReference type="NCBI Taxonomy" id="104452"/>
    <lineage>
        <taxon>Eukaryota</taxon>
        <taxon>Metazoa</taxon>
        <taxon>Ecdysozoa</taxon>
        <taxon>Arthropoda</taxon>
        <taxon>Hexapoda</taxon>
        <taxon>Insecta</taxon>
        <taxon>Pterygota</taxon>
        <taxon>Neoptera</taxon>
        <taxon>Endopterygota</taxon>
        <taxon>Lepidoptera</taxon>
        <taxon>Glossata</taxon>
        <taxon>Ditrysia</taxon>
        <taxon>Geometroidea</taxon>
        <taxon>Geometridae</taxon>
        <taxon>Larentiinae</taxon>
        <taxon>Operophtera</taxon>
    </lineage>
</organism>